<feature type="region of interest" description="Disordered" evidence="1">
    <location>
        <begin position="73"/>
        <end position="103"/>
    </location>
</feature>
<evidence type="ECO:0000256" key="1">
    <source>
        <dbReference type="SAM" id="MobiDB-lite"/>
    </source>
</evidence>
<dbReference type="GO" id="GO:0003677">
    <property type="term" value="F:DNA binding"/>
    <property type="evidence" value="ECO:0007669"/>
    <property type="project" value="InterPro"/>
</dbReference>
<dbReference type="InterPro" id="IPR013498">
    <property type="entry name" value="Topo_IA_Znf"/>
</dbReference>
<dbReference type="GO" id="GO:0003916">
    <property type="term" value="F:DNA topoisomerase activity"/>
    <property type="evidence" value="ECO:0007669"/>
    <property type="project" value="InterPro"/>
</dbReference>
<keyword evidence="5" id="KW-0540">Nuclease</keyword>
<feature type="transmembrane region" description="Helical" evidence="2">
    <location>
        <begin position="21"/>
        <end position="38"/>
    </location>
</feature>
<evidence type="ECO:0000259" key="4">
    <source>
        <dbReference type="Pfam" id="PF04471"/>
    </source>
</evidence>
<dbReference type="SUPFAM" id="SSF52980">
    <property type="entry name" value="Restriction endonuclease-like"/>
    <property type="match status" value="1"/>
</dbReference>
<dbReference type="Pfam" id="PF04471">
    <property type="entry name" value="Mrr_cat"/>
    <property type="match status" value="1"/>
</dbReference>
<dbReference type="EMBL" id="JAEKFT010000003">
    <property type="protein sequence ID" value="MBT0960189.1"/>
    <property type="molecule type" value="Genomic_DNA"/>
</dbReference>
<name>A0A944H6H6_DENI1</name>
<gene>
    <name evidence="5" type="ORF">I8J34_03285</name>
</gene>
<dbReference type="PANTHER" id="PTHR30015:SF7">
    <property type="entry name" value="TYPE IV METHYL-DIRECTED RESTRICTION ENZYME ECOKMRR"/>
    <property type="match status" value="1"/>
</dbReference>
<keyword evidence="2" id="KW-0472">Membrane</keyword>
<dbReference type="GO" id="GO:0015666">
    <property type="term" value="F:restriction endodeoxyribonuclease activity"/>
    <property type="evidence" value="ECO:0007669"/>
    <property type="project" value="TreeGrafter"/>
</dbReference>
<feature type="transmembrane region" description="Helical" evidence="2">
    <location>
        <begin position="50"/>
        <end position="68"/>
    </location>
</feature>
<keyword evidence="5" id="KW-0378">Hydrolase</keyword>
<protein>
    <submittedName>
        <fullName evidence="5">Restriction endonuclease</fullName>
    </submittedName>
</protein>
<evidence type="ECO:0000259" key="3">
    <source>
        <dbReference type="Pfam" id="PF01396"/>
    </source>
</evidence>
<dbReference type="GO" id="GO:0005694">
    <property type="term" value="C:chromosome"/>
    <property type="evidence" value="ECO:0007669"/>
    <property type="project" value="InterPro"/>
</dbReference>
<dbReference type="Proteomes" id="UP000694660">
    <property type="component" value="Unassembled WGS sequence"/>
</dbReference>
<reference evidence="6" key="1">
    <citation type="journal article" date="2022" name="ISME J.">
        <title>Genetic and phylogenetic analysis of dissimilatory iodate-reducing bacteria identifies potential niches across the world's oceans.</title>
        <authorList>
            <person name="Reyes-Umana V."/>
            <person name="Henning Z."/>
            <person name="Lee K."/>
            <person name="Barnum T.P."/>
            <person name="Coates J.D."/>
        </authorList>
    </citation>
    <scope>NUCLEOTIDE SEQUENCE [LARGE SCALE GENOMIC DNA]</scope>
    <source>
        <strain evidence="6">IR12</strain>
    </source>
</reference>
<accession>A0A944H6H6</accession>
<evidence type="ECO:0000313" key="5">
    <source>
        <dbReference type="EMBL" id="MBT0960189.1"/>
    </source>
</evidence>
<dbReference type="InterPro" id="IPR011335">
    <property type="entry name" value="Restrct_endonuc-II-like"/>
</dbReference>
<keyword evidence="2" id="KW-1133">Transmembrane helix</keyword>
<dbReference type="Gene3D" id="3.40.1350.10">
    <property type="match status" value="1"/>
</dbReference>
<evidence type="ECO:0000313" key="6">
    <source>
        <dbReference type="Proteomes" id="UP000694660"/>
    </source>
</evidence>
<feature type="domain" description="DNA topoisomerase type IA zn finger" evidence="3">
    <location>
        <begin position="274"/>
        <end position="304"/>
    </location>
</feature>
<feature type="domain" description="Restriction endonuclease type IV Mrr" evidence="4">
    <location>
        <begin position="136"/>
        <end position="250"/>
    </location>
</feature>
<organism evidence="5 6">
    <name type="scientific">Denitromonas iodatirespirans</name>
    <dbReference type="NCBI Taxonomy" id="2795389"/>
    <lineage>
        <taxon>Bacteria</taxon>
        <taxon>Pseudomonadati</taxon>
        <taxon>Pseudomonadota</taxon>
        <taxon>Betaproteobacteria</taxon>
        <taxon>Rhodocyclales</taxon>
        <taxon>Zoogloeaceae</taxon>
        <taxon>Denitromonas</taxon>
    </lineage>
</organism>
<proteinExistence type="predicted"/>
<keyword evidence="6" id="KW-1185">Reference proteome</keyword>
<dbReference type="GO" id="GO:0009307">
    <property type="term" value="P:DNA restriction-modification system"/>
    <property type="evidence" value="ECO:0007669"/>
    <property type="project" value="InterPro"/>
</dbReference>
<keyword evidence="5" id="KW-0255">Endonuclease</keyword>
<dbReference type="Pfam" id="PF01396">
    <property type="entry name" value="Zn_ribbon_Top1"/>
    <property type="match status" value="1"/>
</dbReference>
<dbReference type="AlphaFoldDB" id="A0A944H6H6"/>
<dbReference type="RefSeq" id="WP_214360137.1">
    <property type="nucleotide sequence ID" value="NZ_JAEKFT010000003.1"/>
</dbReference>
<dbReference type="Gene3D" id="3.30.65.10">
    <property type="entry name" value="Bacterial Topoisomerase I, domain 1"/>
    <property type="match status" value="1"/>
</dbReference>
<dbReference type="InterPro" id="IPR007560">
    <property type="entry name" value="Restrct_endonuc_IV_Mrr"/>
</dbReference>
<dbReference type="InterPro" id="IPR052906">
    <property type="entry name" value="Type_IV_Methyl-Rstrct_Enzyme"/>
</dbReference>
<evidence type="ECO:0000256" key="2">
    <source>
        <dbReference type="SAM" id="Phobius"/>
    </source>
</evidence>
<comment type="caution">
    <text evidence="5">The sequence shown here is derived from an EMBL/GenBank/DDBJ whole genome shotgun (WGS) entry which is preliminary data.</text>
</comment>
<dbReference type="InterPro" id="IPR011856">
    <property type="entry name" value="tRNA_endonuc-like_dom_sf"/>
</dbReference>
<dbReference type="PANTHER" id="PTHR30015">
    <property type="entry name" value="MRR RESTRICTION SYSTEM PROTEIN"/>
    <property type="match status" value="1"/>
</dbReference>
<keyword evidence="2" id="KW-0812">Transmembrane</keyword>
<dbReference type="GO" id="GO:0006265">
    <property type="term" value="P:DNA topological change"/>
    <property type="evidence" value="ECO:0007669"/>
    <property type="project" value="InterPro"/>
</dbReference>
<dbReference type="SUPFAM" id="SSF57783">
    <property type="entry name" value="Zinc beta-ribbon"/>
    <property type="match status" value="1"/>
</dbReference>
<sequence length="312" mass="34230">MTQTKKSSARQDAPRKARSAWALWLVALVLVGAAVVWFQGWRSDNGDVMTLAPLAALMFSLVVGGAVLTQRMRDRERATTTRTGKPRHRRADSEAPTIHSAPTEFDPSALTDAELSDFDLEAVPAASRIWSLSLLESLEWQRFEALCVAYYTQKSISHRALPVPNGGGRDITLYQDATDIEQATGLVHVRSRGVAELGVAPIRELIGAMTHERIARGFFMTNGRLSASARQLGREHELVLVDGRLLLAMIERLPEAARDKLHAIATEGRYTTPTCPVCAEKMVPATGSHGDYWGCRNYPTCTAMLPRLPALG</sequence>